<dbReference type="Proteomes" id="UP001390339">
    <property type="component" value="Unassembled WGS sequence"/>
</dbReference>
<evidence type="ECO:0000313" key="2">
    <source>
        <dbReference type="EMBL" id="KAK8874540.1"/>
    </source>
</evidence>
<protein>
    <submittedName>
        <fullName evidence="2">Uncharacterized protein</fullName>
    </submittedName>
</protein>
<proteinExistence type="predicted"/>
<evidence type="ECO:0000256" key="1">
    <source>
        <dbReference type="SAM" id="MobiDB-lite"/>
    </source>
</evidence>
<sequence>MDQEQQQQQQQQHNTTHRGGGGRYWRSLTWQPLLNGNGAPEKTQLLNGSREYLLQTSDV</sequence>
<reference evidence="2 3" key="1">
    <citation type="journal article" date="2024" name="IMA Fungus">
        <title>Apiospora arundinis, a panoply of carbohydrate-active enzymes and secondary metabolites.</title>
        <authorList>
            <person name="Sorensen T."/>
            <person name="Petersen C."/>
            <person name="Muurmann A.T."/>
            <person name="Christiansen J.V."/>
            <person name="Brundto M.L."/>
            <person name="Overgaard C.K."/>
            <person name="Boysen A.T."/>
            <person name="Wollenberg R.D."/>
            <person name="Larsen T.O."/>
            <person name="Sorensen J.L."/>
            <person name="Nielsen K.L."/>
            <person name="Sondergaard T.E."/>
        </authorList>
    </citation>
    <scope>NUCLEOTIDE SEQUENCE [LARGE SCALE GENOMIC DNA]</scope>
    <source>
        <strain evidence="2 3">AAU 773</strain>
    </source>
</reference>
<evidence type="ECO:0000313" key="3">
    <source>
        <dbReference type="Proteomes" id="UP001390339"/>
    </source>
</evidence>
<feature type="compositionally biased region" description="Low complexity" evidence="1">
    <location>
        <begin position="1"/>
        <end position="12"/>
    </location>
</feature>
<keyword evidence="3" id="KW-1185">Reference proteome</keyword>
<gene>
    <name evidence="2" type="ORF">PGQ11_005054</name>
</gene>
<dbReference type="EMBL" id="JAPCWZ010000003">
    <property type="protein sequence ID" value="KAK8874540.1"/>
    <property type="molecule type" value="Genomic_DNA"/>
</dbReference>
<accession>A0ABR2JB99</accession>
<feature type="region of interest" description="Disordered" evidence="1">
    <location>
        <begin position="1"/>
        <end position="27"/>
    </location>
</feature>
<name>A0ABR2JB99_9PEZI</name>
<organism evidence="2 3">
    <name type="scientific">Apiospora arundinis</name>
    <dbReference type="NCBI Taxonomy" id="335852"/>
    <lineage>
        <taxon>Eukaryota</taxon>
        <taxon>Fungi</taxon>
        <taxon>Dikarya</taxon>
        <taxon>Ascomycota</taxon>
        <taxon>Pezizomycotina</taxon>
        <taxon>Sordariomycetes</taxon>
        <taxon>Xylariomycetidae</taxon>
        <taxon>Amphisphaeriales</taxon>
        <taxon>Apiosporaceae</taxon>
        <taxon>Apiospora</taxon>
    </lineage>
</organism>
<comment type="caution">
    <text evidence="2">The sequence shown here is derived from an EMBL/GenBank/DDBJ whole genome shotgun (WGS) entry which is preliminary data.</text>
</comment>